<dbReference type="Proteomes" id="UP000208062">
    <property type="component" value="Segment"/>
</dbReference>
<evidence type="ECO:0000313" key="2">
    <source>
        <dbReference type="Proteomes" id="UP000208062"/>
    </source>
</evidence>
<dbReference type="EMBL" id="KT809302">
    <property type="protein sequence ID" value="ALJ99669.1"/>
    <property type="molecule type" value="Genomic_DNA"/>
</dbReference>
<keyword evidence="2" id="KW-1185">Reference proteome</keyword>
<protein>
    <submittedName>
        <fullName evidence="1">Uncharacterized protein</fullName>
    </submittedName>
</protein>
<proteinExistence type="predicted"/>
<dbReference type="RefSeq" id="YP_009272826.1">
    <property type="nucleotide sequence ID" value="NC_030848.1"/>
</dbReference>
<dbReference type="GeneID" id="28619816"/>
<reference evidence="1 2" key="1">
    <citation type="journal article" date="2016" name="MBio">
        <title>Archaeal Haloarcula californiae Icosahedral Virus 1 Highlights Conserved Elements in Icosahedral Membrane-Containing DNA Viruses from Extreme Environments.</title>
        <authorList>
            <person name="Demina T.A."/>
            <person name="Pietila M.K."/>
            <person name="Svirskaite J."/>
            <person name="Ravantti J.J."/>
            <person name="Atanasova N.S."/>
            <person name="Bamford D.H."/>
            <person name="Oksanen H.M."/>
        </authorList>
    </citation>
    <scope>NUCLEOTIDE SEQUENCE [LARGE SCALE GENOMIC DNA]</scope>
    <source>
        <strain evidence="1 2">SS13-6</strain>
    </source>
</reference>
<dbReference type="KEGG" id="vg:28619816"/>
<gene>
    <name evidence="1" type="ORF">SS136_06</name>
</gene>
<name>A0A1C7A3P8_9VIRU</name>
<evidence type="ECO:0000313" key="1">
    <source>
        <dbReference type="EMBL" id="ALJ99669.1"/>
    </source>
</evidence>
<accession>A0A1C7A3P8</accession>
<sequence length="45" mass="4843">MTDQRRAAVGGLLALGVGAFAVGKRKAEKKREEEADEFVEVPVRG</sequence>
<organism evidence="1 2">
    <name type="scientific">Haloarcula californiae icosahedral virus 1</name>
    <dbReference type="NCBI Taxonomy" id="1735722"/>
    <lineage>
        <taxon>Viruses</taxon>
        <taxon>Singelaviria</taxon>
        <taxon>Helvetiavirae</taxon>
        <taxon>Dividoviricota</taxon>
        <taxon>Laserviricetes</taxon>
        <taxon>Halopanivirales</taxon>
        <taxon>Sphaerolipoviridae</taxon>
        <taxon>Alphasphaerolipovirus</taxon>
        <taxon>Alphasphaerolipovirus viikkii</taxon>
    </lineage>
</organism>